<proteinExistence type="predicted"/>
<accession>A0ABQ2EJ71</accession>
<gene>
    <name evidence="1" type="ORF">GCM10008955_00370</name>
</gene>
<comment type="caution">
    <text evidence="1">The sequence shown here is derived from an EMBL/GenBank/DDBJ whole genome shotgun (WGS) entry which is preliminary data.</text>
</comment>
<dbReference type="Proteomes" id="UP000647587">
    <property type="component" value="Unassembled WGS sequence"/>
</dbReference>
<keyword evidence="2" id="KW-1185">Reference proteome</keyword>
<protein>
    <submittedName>
        <fullName evidence="1">Uncharacterized protein</fullName>
    </submittedName>
</protein>
<evidence type="ECO:0000313" key="1">
    <source>
        <dbReference type="EMBL" id="GGK11030.1"/>
    </source>
</evidence>
<sequence>MALVGIMNLDWMPEVRSLAQGVADELPEGERTFVRAYFNLPGPSEVRLWVKYTSCRNVRLRAEALTGEVANALNGARLFSPARTLHSSLEKLERSLTWTFRLPYEVDMQRAQMWAHRTPEGYTEDGIATYPARWEELYFTEEKYPLEDFASLRAPPLESRQNLVRRIHSALPQALPDSEGVSTAIADLCQDYLEFPEQYQQACEGIGTPAHPRFSFHAMTGHRYPARLRSNLTNSS</sequence>
<reference evidence="2" key="1">
    <citation type="journal article" date="2019" name="Int. J. Syst. Evol. Microbiol.">
        <title>The Global Catalogue of Microorganisms (GCM) 10K type strain sequencing project: providing services to taxonomists for standard genome sequencing and annotation.</title>
        <authorList>
            <consortium name="The Broad Institute Genomics Platform"/>
            <consortium name="The Broad Institute Genome Sequencing Center for Infectious Disease"/>
            <person name="Wu L."/>
            <person name="Ma J."/>
        </authorList>
    </citation>
    <scope>NUCLEOTIDE SEQUENCE [LARGE SCALE GENOMIC DNA]</scope>
    <source>
        <strain evidence="2">JCM 30331</strain>
    </source>
</reference>
<dbReference type="EMBL" id="BMPP01000001">
    <property type="protein sequence ID" value="GGK11030.1"/>
    <property type="molecule type" value="Genomic_DNA"/>
</dbReference>
<evidence type="ECO:0000313" key="2">
    <source>
        <dbReference type="Proteomes" id="UP000647587"/>
    </source>
</evidence>
<name>A0ABQ2EJ71_9DEIO</name>
<organism evidence="1 2">
    <name type="scientific">Deinococcus malanensis</name>
    <dbReference type="NCBI Taxonomy" id="1706855"/>
    <lineage>
        <taxon>Bacteria</taxon>
        <taxon>Thermotogati</taxon>
        <taxon>Deinococcota</taxon>
        <taxon>Deinococci</taxon>
        <taxon>Deinococcales</taxon>
        <taxon>Deinococcaceae</taxon>
        <taxon>Deinococcus</taxon>
    </lineage>
</organism>